<feature type="compositionally biased region" description="Polar residues" evidence="1">
    <location>
        <begin position="567"/>
        <end position="583"/>
    </location>
</feature>
<keyword evidence="3" id="KW-1185">Reference proteome</keyword>
<feature type="region of interest" description="Disordered" evidence="1">
    <location>
        <begin position="452"/>
        <end position="529"/>
    </location>
</feature>
<feature type="compositionally biased region" description="Basic and acidic residues" evidence="1">
    <location>
        <begin position="377"/>
        <end position="401"/>
    </location>
</feature>
<sequence length="781" mass="87666">MPQDSLRSVVYRSFVTCDDPKGVAECKTTRKSKKTEQKTKKTTTSEGKDEEKQSNEELQSLSCFQMMEVSRGAERLNEVIGSLSNRPSIDASSKSIATDLLRGALDLQESLVMLGKLQEASNYIANSTKKHREKRPVDDGCNEFKDFEKPRISADRASKDCYDELREVIRESFARQSLLSKVDRKHSDLCVDLPSSSSSHSSLIYSHSSGCSPSSIRIEKMKGPNLIAKLMGLEGVPLKAGNAAVLKQMEKERIPYRISPLLDVDLPRPKKPHFMVEKAVREKRTLEEIIETMQFKGILGRNSVDGSNESRRNHCNASCLRKNSAADGPPIVLMRPLRGRGDCDGEPHDDHWINEGELIKSRQMHRKMREEFLPRAPLKVKETNEKSTPKQKLDKGKEGKNSGRVRVRTVKKTVDSQGRLSTTKMNHSKPMVPQMQKKEAVFQKIDKIPKAAANTRKVADTKDAKPQRSDKTQDLAKLAALKHSRTVRENKVSKSQIARGKVAAADRNIPTIPKKNPRKGESKSKPSSALVENIQSDGNSAINIETNIEGSLVKITEAEQSTEEVSEASNMPENSGNAAATSTTKDDLNHIEDGHCIQSYDSDQIKGCKSITNTRYFLLGSVSFLNHVEELFDIRTHDSTDFQTARLSDGEVLLHDSLLLDCAKEMLERKSLQYRRMRSSWPQSLLRRPKCHLSMEQLVEEICDGIEDLQNYSKSCGDVVLADGIYPMLERDLWWNEEVTGAWDSGWRNGYTTEAVDEVMHGVEELVLSEIVGDLIIEIMK</sequence>
<feature type="region of interest" description="Disordered" evidence="1">
    <location>
        <begin position="377"/>
        <end position="434"/>
    </location>
</feature>
<feature type="compositionally biased region" description="Basic and acidic residues" evidence="1">
    <location>
        <begin position="25"/>
        <end position="39"/>
    </location>
</feature>
<gene>
    <name evidence="2" type="ORF">C2S53_017883</name>
</gene>
<feature type="compositionally biased region" description="Basic and acidic residues" evidence="1">
    <location>
        <begin position="46"/>
        <end position="55"/>
    </location>
</feature>
<evidence type="ECO:0000313" key="2">
    <source>
        <dbReference type="EMBL" id="KAH6755119.1"/>
    </source>
</evidence>
<feature type="region of interest" description="Disordered" evidence="1">
    <location>
        <begin position="25"/>
        <end position="59"/>
    </location>
</feature>
<dbReference type="EMBL" id="SDAM02029634">
    <property type="protein sequence ID" value="KAH6755119.1"/>
    <property type="molecule type" value="Genomic_DNA"/>
</dbReference>
<feature type="compositionally biased region" description="Basic and acidic residues" evidence="1">
    <location>
        <begin position="457"/>
        <end position="474"/>
    </location>
</feature>
<comment type="caution">
    <text evidence="2">The sequence shown here is derived from an EMBL/GenBank/DDBJ whole genome shotgun (WGS) entry which is preliminary data.</text>
</comment>
<evidence type="ECO:0008006" key="4">
    <source>
        <dbReference type="Google" id="ProtNLM"/>
    </source>
</evidence>
<dbReference type="AlphaFoldDB" id="A0AAD4IMD4"/>
<name>A0AAD4IMD4_PERFH</name>
<evidence type="ECO:0000256" key="1">
    <source>
        <dbReference type="SAM" id="MobiDB-lite"/>
    </source>
</evidence>
<accession>A0AAD4IMD4</accession>
<proteinExistence type="predicted"/>
<dbReference type="PANTHER" id="PTHR34282">
    <property type="entry name" value="OS01G0228800 PROTEIN-RELATED"/>
    <property type="match status" value="1"/>
</dbReference>
<feature type="region of interest" description="Disordered" evidence="1">
    <location>
        <begin position="559"/>
        <end position="586"/>
    </location>
</feature>
<reference evidence="2 3" key="1">
    <citation type="journal article" date="2021" name="Nat. Commun.">
        <title>Incipient diploidization of the medicinal plant Perilla within 10,000 years.</title>
        <authorList>
            <person name="Zhang Y."/>
            <person name="Shen Q."/>
            <person name="Leng L."/>
            <person name="Zhang D."/>
            <person name="Chen S."/>
            <person name="Shi Y."/>
            <person name="Ning Z."/>
            <person name="Chen S."/>
        </authorList>
    </citation>
    <scope>NUCLEOTIDE SEQUENCE [LARGE SCALE GENOMIC DNA]</scope>
    <source>
        <strain evidence="3">cv. PC099</strain>
    </source>
</reference>
<evidence type="ECO:0000313" key="3">
    <source>
        <dbReference type="Proteomes" id="UP001190926"/>
    </source>
</evidence>
<dbReference type="PANTHER" id="PTHR34282:SF2">
    <property type="entry name" value="DUF3741 DOMAIN-CONTAINING PROTEIN"/>
    <property type="match status" value="1"/>
</dbReference>
<dbReference type="Proteomes" id="UP001190926">
    <property type="component" value="Unassembled WGS sequence"/>
</dbReference>
<feature type="compositionally biased region" description="Polar residues" evidence="1">
    <location>
        <begin position="415"/>
        <end position="425"/>
    </location>
</feature>
<protein>
    <recommendedName>
        <fullName evidence="4">DUF3741 domain-containing protein</fullName>
    </recommendedName>
</protein>
<organism evidence="2 3">
    <name type="scientific">Perilla frutescens var. hirtella</name>
    <name type="common">Perilla citriodora</name>
    <name type="synonym">Perilla setoyensis</name>
    <dbReference type="NCBI Taxonomy" id="608512"/>
    <lineage>
        <taxon>Eukaryota</taxon>
        <taxon>Viridiplantae</taxon>
        <taxon>Streptophyta</taxon>
        <taxon>Embryophyta</taxon>
        <taxon>Tracheophyta</taxon>
        <taxon>Spermatophyta</taxon>
        <taxon>Magnoliopsida</taxon>
        <taxon>eudicotyledons</taxon>
        <taxon>Gunneridae</taxon>
        <taxon>Pentapetalae</taxon>
        <taxon>asterids</taxon>
        <taxon>lamiids</taxon>
        <taxon>Lamiales</taxon>
        <taxon>Lamiaceae</taxon>
        <taxon>Nepetoideae</taxon>
        <taxon>Elsholtzieae</taxon>
        <taxon>Perilla</taxon>
    </lineage>
</organism>